<dbReference type="Proteomes" id="UP001500604">
    <property type="component" value="Unassembled WGS sequence"/>
</dbReference>
<evidence type="ECO:0000313" key="2">
    <source>
        <dbReference type="EMBL" id="GAA4651548.1"/>
    </source>
</evidence>
<dbReference type="EMBL" id="BAABFL010000455">
    <property type="protein sequence ID" value="GAA4651548.1"/>
    <property type="molecule type" value="Genomic_DNA"/>
</dbReference>
<protein>
    <submittedName>
        <fullName evidence="2">Uncharacterized protein</fullName>
    </submittedName>
</protein>
<name>A0ABP8V7S6_9GAMM</name>
<dbReference type="RefSeq" id="WP_345197944.1">
    <property type="nucleotide sequence ID" value="NZ_BAABFL010000455.1"/>
</dbReference>
<feature type="transmembrane region" description="Helical" evidence="1">
    <location>
        <begin position="63"/>
        <end position="87"/>
    </location>
</feature>
<evidence type="ECO:0000256" key="1">
    <source>
        <dbReference type="SAM" id="Phobius"/>
    </source>
</evidence>
<evidence type="ECO:0000313" key="3">
    <source>
        <dbReference type="Proteomes" id="UP001500604"/>
    </source>
</evidence>
<organism evidence="2 3">
    <name type="scientific">Kistimonas scapharcae</name>
    <dbReference type="NCBI Taxonomy" id="1036133"/>
    <lineage>
        <taxon>Bacteria</taxon>
        <taxon>Pseudomonadati</taxon>
        <taxon>Pseudomonadota</taxon>
        <taxon>Gammaproteobacteria</taxon>
        <taxon>Oceanospirillales</taxon>
        <taxon>Endozoicomonadaceae</taxon>
        <taxon>Kistimonas</taxon>
    </lineage>
</organism>
<gene>
    <name evidence="2" type="ORF">GCM10023116_38320</name>
</gene>
<proteinExistence type="predicted"/>
<accession>A0ABP8V7S6</accession>
<keyword evidence="1" id="KW-0472">Membrane</keyword>
<keyword evidence="1" id="KW-1133">Transmembrane helix</keyword>
<reference evidence="3" key="1">
    <citation type="journal article" date="2019" name="Int. J. Syst. Evol. Microbiol.">
        <title>The Global Catalogue of Microorganisms (GCM) 10K type strain sequencing project: providing services to taxonomists for standard genome sequencing and annotation.</title>
        <authorList>
            <consortium name="The Broad Institute Genomics Platform"/>
            <consortium name="The Broad Institute Genome Sequencing Center for Infectious Disease"/>
            <person name="Wu L."/>
            <person name="Ma J."/>
        </authorList>
    </citation>
    <scope>NUCLEOTIDE SEQUENCE [LARGE SCALE GENOMIC DNA]</scope>
    <source>
        <strain evidence="3">JCM 17805</strain>
    </source>
</reference>
<keyword evidence="3" id="KW-1185">Reference proteome</keyword>
<comment type="caution">
    <text evidence="2">The sequence shown here is derived from an EMBL/GenBank/DDBJ whole genome shotgun (WGS) entry which is preliminary data.</text>
</comment>
<keyword evidence="1" id="KW-0812">Transmembrane</keyword>
<sequence>MEILRKCPCCQSEAEFVDVPVSGSLLWQVTCRRCGLSTELDDDRMLCLKQWNRREREDHLKMVVLSLTIGSAFLAVIGFVIGMLLGLNSGFS</sequence>